<dbReference type="EMBL" id="WIXE01024359">
    <property type="protein sequence ID" value="KAK5965668.1"/>
    <property type="molecule type" value="Genomic_DNA"/>
</dbReference>
<dbReference type="Proteomes" id="UP001331761">
    <property type="component" value="Unassembled WGS sequence"/>
</dbReference>
<comment type="caution">
    <text evidence="2">The sequence shown here is derived from an EMBL/GenBank/DDBJ whole genome shotgun (WGS) entry which is preliminary data.</text>
</comment>
<organism evidence="2 3">
    <name type="scientific">Trichostrongylus colubriformis</name>
    <name type="common">Black scour worm</name>
    <dbReference type="NCBI Taxonomy" id="6319"/>
    <lineage>
        <taxon>Eukaryota</taxon>
        <taxon>Metazoa</taxon>
        <taxon>Ecdysozoa</taxon>
        <taxon>Nematoda</taxon>
        <taxon>Chromadorea</taxon>
        <taxon>Rhabditida</taxon>
        <taxon>Rhabditina</taxon>
        <taxon>Rhabditomorpha</taxon>
        <taxon>Strongyloidea</taxon>
        <taxon>Trichostrongylidae</taxon>
        <taxon>Trichostrongylus</taxon>
    </lineage>
</organism>
<keyword evidence="1" id="KW-0812">Transmembrane</keyword>
<proteinExistence type="predicted"/>
<protein>
    <submittedName>
        <fullName evidence="2">Uncharacterized protein</fullName>
    </submittedName>
</protein>
<keyword evidence="1" id="KW-1133">Transmembrane helix</keyword>
<evidence type="ECO:0000313" key="3">
    <source>
        <dbReference type="Proteomes" id="UP001331761"/>
    </source>
</evidence>
<dbReference type="InterPro" id="IPR036719">
    <property type="entry name" value="Neuro-gated_channel_TM_sf"/>
</dbReference>
<dbReference type="GO" id="GO:0016020">
    <property type="term" value="C:membrane"/>
    <property type="evidence" value="ECO:0007669"/>
    <property type="project" value="InterPro"/>
</dbReference>
<name>A0AAN8F604_TRICO</name>
<dbReference type="AlphaFoldDB" id="A0AAN8F604"/>
<dbReference type="SUPFAM" id="SSF90112">
    <property type="entry name" value="Neurotransmitter-gated ion-channel transmembrane pore"/>
    <property type="match status" value="1"/>
</dbReference>
<dbReference type="GO" id="GO:0006811">
    <property type="term" value="P:monoatomic ion transport"/>
    <property type="evidence" value="ECO:0007669"/>
    <property type="project" value="InterPro"/>
</dbReference>
<sequence>YRRRGWVPLNRLFDMLGRNADLSRRVDLMSRITFPSLFTAFLVFYYTAYVKQQSNLDST</sequence>
<evidence type="ECO:0000256" key="1">
    <source>
        <dbReference type="SAM" id="Phobius"/>
    </source>
</evidence>
<keyword evidence="3" id="KW-1185">Reference proteome</keyword>
<feature type="non-terminal residue" evidence="2">
    <location>
        <position position="1"/>
    </location>
</feature>
<feature type="transmembrane region" description="Helical" evidence="1">
    <location>
        <begin position="28"/>
        <end position="48"/>
    </location>
</feature>
<keyword evidence="1" id="KW-0472">Membrane</keyword>
<evidence type="ECO:0000313" key="2">
    <source>
        <dbReference type="EMBL" id="KAK5965668.1"/>
    </source>
</evidence>
<reference evidence="2 3" key="1">
    <citation type="submission" date="2019-10" db="EMBL/GenBank/DDBJ databases">
        <title>Assembly and Annotation for the nematode Trichostrongylus colubriformis.</title>
        <authorList>
            <person name="Martin J."/>
        </authorList>
    </citation>
    <scope>NUCLEOTIDE SEQUENCE [LARGE SCALE GENOMIC DNA]</scope>
    <source>
        <strain evidence="2">G859</strain>
        <tissue evidence="2">Whole worm</tissue>
    </source>
</reference>
<gene>
    <name evidence="2" type="ORF">GCK32_006160</name>
</gene>
<accession>A0AAN8F604</accession>